<dbReference type="GO" id="GO:0015035">
    <property type="term" value="F:protein-disulfide reductase activity"/>
    <property type="evidence" value="ECO:0007669"/>
    <property type="project" value="UniProtKB-UniRule"/>
</dbReference>
<dbReference type="SUPFAM" id="SSF48452">
    <property type="entry name" value="TPR-like"/>
    <property type="match status" value="1"/>
</dbReference>
<dbReference type="GO" id="GO:0006950">
    <property type="term" value="P:response to stress"/>
    <property type="evidence" value="ECO:0007669"/>
    <property type="project" value="UniProtKB-ARBA"/>
</dbReference>
<dbReference type="GO" id="GO:0045454">
    <property type="term" value="P:cell redox homeostasis"/>
    <property type="evidence" value="ECO:0007669"/>
    <property type="project" value="TreeGrafter"/>
</dbReference>
<dbReference type="FunFam" id="3.40.30.10:FF:000001">
    <property type="entry name" value="Thioredoxin"/>
    <property type="match status" value="1"/>
</dbReference>
<dbReference type="EMBL" id="AATP01000003">
    <property type="protein sequence ID" value="EAU41356.1"/>
    <property type="molecule type" value="Genomic_DNA"/>
</dbReference>
<dbReference type="PANTHER" id="PTHR45663:SF11">
    <property type="entry name" value="GEO12009P1"/>
    <property type="match status" value="1"/>
</dbReference>
<dbReference type="Gene3D" id="1.25.40.10">
    <property type="entry name" value="Tetratricopeptide repeat domain"/>
    <property type="match status" value="2"/>
</dbReference>
<feature type="compositionally biased region" description="Low complexity" evidence="7">
    <location>
        <begin position="7"/>
        <end position="26"/>
    </location>
</feature>
<evidence type="ECO:0000256" key="1">
    <source>
        <dbReference type="ARBA" id="ARBA00008987"/>
    </source>
</evidence>
<dbReference type="SUPFAM" id="SSF52833">
    <property type="entry name" value="Thioredoxin-like"/>
    <property type="match status" value="1"/>
</dbReference>
<keyword evidence="4" id="KW-1015">Disulfide bond</keyword>
<dbReference type="eggNOG" id="COG3118">
    <property type="taxonomic scope" value="Bacteria"/>
</dbReference>
<dbReference type="InterPro" id="IPR013766">
    <property type="entry name" value="Thioredoxin_domain"/>
</dbReference>
<comment type="similarity">
    <text evidence="1">Belongs to the thioredoxin family.</text>
</comment>
<dbReference type="HOGENOM" id="CLU_046120_1_1_5"/>
<evidence type="ECO:0000256" key="2">
    <source>
        <dbReference type="ARBA" id="ARBA00022448"/>
    </source>
</evidence>
<evidence type="ECO:0000256" key="6">
    <source>
        <dbReference type="NCBIfam" id="TIGR01068"/>
    </source>
</evidence>
<gene>
    <name evidence="9" type="ORF">FP2506_01275</name>
</gene>
<dbReference type="InterPro" id="IPR011990">
    <property type="entry name" value="TPR-like_helical_dom_sf"/>
</dbReference>
<evidence type="ECO:0000256" key="4">
    <source>
        <dbReference type="ARBA" id="ARBA00023157"/>
    </source>
</evidence>
<feature type="region of interest" description="Disordered" evidence="7">
    <location>
        <begin position="1"/>
        <end position="47"/>
    </location>
</feature>
<evidence type="ECO:0000313" key="10">
    <source>
        <dbReference type="Proteomes" id="UP000004310"/>
    </source>
</evidence>
<evidence type="ECO:0000256" key="3">
    <source>
        <dbReference type="ARBA" id="ARBA00022982"/>
    </source>
</evidence>
<dbReference type="CDD" id="cd02947">
    <property type="entry name" value="TRX_family"/>
    <property type="match status" value="1"/>
</dbReference>
<dbReference type="Pfam" id="PF00085">
    <property type="entry name" value="Thioredoxin"/>
    <property type="match status" value="1"/>
</dbReference>
<dbReference type="PANTHER" id="PTHR45663">
    <property type="entry name" value="GEO12009P1"/>
    <property type="match status" value="1"/>
</dbReference>
<evidence type="ECO:0000313" key="9">
    <source>
        <dbReference type="EMBL" id="EAU41356.1"/>
    </source>
</evidence>
<organism evidence="9 10">
    <name type="scientific">Fulvimarina pelagi HTCC2506</name>
    <dbReference type="NCBI Taxonomy" id="314231"/>
    <lineage>
        <taxon>Bacteria</taxon>
        <taxon>Pseudomonadati</taxon>
        <taxon>Pseudomonadota</taxon>
        <taxon>Alphaproteobacteria</taxon>
        <taxon>Hyphomicrobiales</taxon>
        <taxon>Aurantimonadaceae</taxon>
        <taxon>Fulvimarina</taxon>
    </lineage>
</organism>
<evidence type="ECO:0000256" key="7">
    <source>
        <dbReference type="SAM" id="MobiDB-lite"/>
    </source>
</evidence>
<keyword evidence="5" id="KW-0676">Redox-active center</keyword>
<dbReference type="InterPro" id="IPR017937">
    <property type="entry name" value="Thioredoxin_CS"/>
</dbReference>
<proteinExistence type="inferred from homology"/>
<accession>Q0G242</accession>
<dbReference type="InterPro" id="IPR005746">
    <property type="entry name" value="Thioredoxin"/>
</dbReference>
<feature type="domain" description="Thioredoxin" evidence="8">
    <location>
        <begin position="38"/>
        <end position="156"/>
    </location>
</feature>
<dbReference type="STRING" id="217511.GCA_001463845_02192"/>
<dbReference type="RefSeq" id="WP_007065405.1">
    <property type="nucleotide sequence ID" value="NZ_DS022272.1"/>
</dbReference>
<evidence type="ECO:0000256" key="5">
    <source>
        <dbReference type="ARBA" id="ARBA00023284"/>
    </source>
</evidence>
<dbReference type="PROSITE" id="PS00194">
    <property type="entry name" value="THIOREDOXIN_1"/>
    <property type="match status" value="1"/>
</dbReference>
<comment type="caution">
    <text evidence="9">The sequence shown here is derived from an EMBL/GenBank/DDBJ whole genome shotgun (WGS) entry which is preliminary data.</text>
</comment>
<keyword evidence="2" id="KW-0813">Transport</keyword>
<dbReference type="Pfam" id="PF14559">
    <property type="entry name" value="TPR_19"/>
    <property type="match status" value="1"/>
</dbReference>
<dbReference type="Pfam" id="PF14561">
    <property type="entry name" value="TPR_20"/>
    <property type="match status" value="1"/>
</dbReference>
<keyword evidence="10" id="KW-1185">Reference proteome</keyword>
<dbReference type="GO" id="GO:0005829">
    <property type="term" value="C:cytosol"/>
    <property type="evidence" value="ECO:0007669"/>
    <property type="project" value="TreeGrafter"/>
</dbReference>
<dbReference type="Proteomes" id="UP000004310">
    <property type="component" value="Unassembled WGS sequence"/>
</dbReference>
<protein>
    <recommendedName>
        <fullName evidence="6">Thioredoxin</fullName>
    </recommendedName>
</protein>
<dbReference type="AlphaFoldDB" id="Q0G242"/>
<name>Q0G242_9HYPH</name>
<dbReference type="PROSITE" id="PS51352">
    <property type="entry name" value="THIOREDOXIN_2"/>
    <property type="match status" value="1"/>
</dbReference>
<dbReference type="PRINTS" id="PR00421">
    <property type="entry name" value="THIOREDOXIN"/>
</dbReference>
<dbReference type="NCBIfam" id="TIGR01068">
    <property type="entry name" value="thioredoxin"/>
    <property type="match status" value="1"/>
</dbReference>
<sequence>MSDNPYANSSTGSYASGSASGPSAAAEPKPTLQGFGDMAGAGARPAGDLIKDTTTQAFPNDVIKESRNQPVIVDFWAPWCGPCKQLTPLLERAVKAANGKVKLVKMNIDEHPSIAGQLGVQSIPAVFAFLDGQPVDGFMGALPESELKKFIDRIVQQAGPTKGGGDPIADAMAQADELLKAGDAGNAAQIYGAVLQHEEGHVGATGGLAECYMKTGDSERASQLVESLPPEADNDPRVAAVKAKLKLDKEIAGLGDPAELQARLDRDPDDHQARFDLALIAQARNDRPKAADLLLEIMRRDREFADDGARKKLLELFEAWGPTDPATKDARRKLSSLLFR</sequence>
<keyword evidence="3" id="KW-0249">Electron transport</keyword>
<dbReference type="InterPro" id="IPR036249">
    <property type="entry name" value="Thioredoxin-like_sf"/>
</dbReference>
<reference evidence="9 10" key="1">
    <citation type="journal article" date="2010" name="J. Bacteriol.">
        <title>Genome sequence of Fulvimarina pelagi HTCC2506T, a Mn(II)-oxidizing alphaproteobacterium possessing an aerobic anoxygenic photosynthetic gene cluster and Xanthorhodopsin.</title>
        <authorList>
            <person name="Kang I."/>
            <person name="Oh H.M."/>
            <person name="Lim S.I."/>
            <person name="Ferriera S."/>
            <person name="Giovannoni S.J."/>
            <person name="Cho J.C."/>
        </authorList>
    </citation>
    <scope>NUCLEOTIDE SEQUENCE [LARGE SCALE GENOMIC DNA]</scope>
    <source>
        <strain evidence="9 10">HTCC2506</strain>
    </source>
</reference>
<evidence type="ECO:0000259" key="8">
    <source>
        <dbReference type="PROSITE" id="PS51352"/>
    </source>
</evidence>
<dbReference type="Gene3D" id="3.40.30.10">
    <property type="entry name" value="Glutaredoxin"/>
    <property type="match status" value="1"/>
</dbReference>